<name>A0A7S1KCL5_9ALVE</name>
<evidence type="ECO:0000313" key="4">
    <source>
        <dbReference type="EMBL" id="CAD9069981.1"/>
    </source>
</evidence>
<reference evidence="4" key="1">
    <citation type="submission" date="2021-01" db="EMBL/GenBank/DDBJ databases">
        <authorList>
            <person name="Corre E."/>
            <person name="Pelletier E."/>
            <person name="Niang G."/>
            <person name="Scheremetjew M."/>
            <person name="Finn R."/>
            <person name="Kale V."/>
            <person name="Holt S."/>
            <person name="Cochrane G."/>
            <person name="Meng A."/>
            <person name="Brown T."/>
            <person name="Cohen L."/>
        </authorList>
    </citation>
    <scope>NUCLEOTIDE SEQUENCE</scope>
    <source>
        <strain evidence="4">CCMP3346</strain>
    </source>
</reference>
<feature type="compositionally biased region" description="Basic and acidic residues" evidence="1">
    <location>
        <begin position="93"/>
        <end position="109"/>
    </location>
</feature>
<dbReference type="InterPro" id="IPR013087">
    <property type="entry name" value="Znf_C2H2_type"/>
</dbReference>
<gene>
    <name evidence="4" type="ORF">VBRA1451_LOCUS25063</name>
</gene>
<dbReference type="AlphaFoldDB" id="A0A7S1KCL5"/>
<keyword evidence="2" id="KW-0732">Signal</keyword>
<evidence type="ECO:0000259" key="3">
    <source>
        <dbReference type="PROSITE" id="PS00028"/>
    </source>
</evidence>
<dbReference type="EMBL" id="HBGB01042566">
    <property type="protein sequence ID" value="CAD9069981.1"/>
    <property type="molecule type" value="Transcribed_RNA"/>
</dbReference>
<evidence type="ECO:0000256" key="1">
    <source>
        <dbReference type="SAM" id="MobiDB-lite"/>
    </source>
</evidence>
<organism evidence="4">
    <name type="scientific">Vitrella brassicaformis</name>
    <dbReference type="NCBI Taxonomy" id="1169539"/>
    <lineage>
        <taxon>Eukaryota</taxon>
        <taxon>Sar</taxon>
        <taxon>Alveolata</taxon>
        <taxon>Colpodellida</taxon>
        <taxon>Vitrellaceae</taxon>
        <taxon>Vitrella</taxon>
    </lineage>
</organism>
<evidence type="ECO:0000256" key="2">
    <source>
        <dbReference type="SAM" id="SignalP"/>
    </source>
</evidence>
<sequence length="128" mass="14093">MARFCCVSVCLSAFVPAMHTESHASHHTPTQAHANTSAAPICLPWEGSCREKRGRPWVVSSTHTTHTPPPQKRSVQTCRHTLHTGRGSQAGKARQDKTGKGNREQHTTREGQVSGHTDRQIHTKPLFA</sequence>
<protein>
    <recommendedName>
        <fullName evidence="3">C2H2-type domain-containing protein</fullName>
    </recommendedName>
</protein>
<accession>A0A7S1KCL5</accession>
<proteinExistence type="predicted"/>
<feature type="signal peptide" evidence="2">
    <location>
        <begin position="1"/>
        <end position="20"/>
    </location>
</feature>
<feature type="chain" id="PRO_5031271242" description="C2H2-type domain-containing protein" evidence="2">
    <location>
        <begin position="21"/>
        <end position="128"/>
    </location>
</feature>
<feature type="region of interest" description="Disordered" evidence="1">
    <location>
        <begin position="57"/>
        <end position="128"/>
    </location>
</feature>
<dbReference type="PROSITE" id="PS00028">
    <property type="entry name" value="ZINC_FINGER_C2H2_1"/>
    <property type="match status" value="1"/>
</dbReference>
<feature type="domain" description="C2H2-type" evidence="3">
    <location>
        <begin position="5"/>
        <end position="27"/>
    </location>
</feature>